<evidence type="ECO:0000256" key="2">
    <source>
        <dbReference type="ARBA" id="ARBA00022475"/>
    </source>
</evidence>
<organism evidence="7">
    <name type="scientific">Muribaculaceae bacterium Z82</name>
    <dbReference type="NCBI Taxonomy" id="2304548"/>
    <lineage>
        <taxon>Bacteria</taxon>
        <taxon>Pseudomonadati</taxon>
        <taxon>Bacteroidota</taxon>
        <taxon>Bacteroidia</taxon>
        <taxon>Bacteroidales</taxon>
        <taxon>Muribaculaceae</taxon>
    </lineage>
</organism>
<keyword evidence="3 6" id="KW-0812">Transmembrane</keyword>
<accession>A0A7C9K9T5</accession>
<feature type="transmembrane region" description="Helical" evidence="6">
    <location>
        <begin position="109"/>
        <end position="130"/>
    </location>
</feature>
<dbReference type="EMBL" id="QWKH01000008">
    <property type="protein sequence ID" value="NBI33853.1"/>
    <property type="molecule type" value="Genomic_DNA"/>
</dbReference>
<dbReference type="GO" id="GO:0005886">
    <property type="term" value="C:plasma membrane"/>
    <property type="evidence" value="ECO:0007669"/>
    <property type="project" value="UniProtKB-ARBA"/>
</dbReference>
<dbReference type="InterPro" id="IPR051611">
    <property type="entry name" value="ECF_transporter_component"/>
</dbReference>
<gene>
    <name evidence="7" type="ORF">D1639_02135</name>
</gene>
<feature type="transmembrane region" description="Helical" evidence="6">
    <location>
        <begin position="150"/>
        <end position="172"/>
    </location>
</feature>
<evidence type="ECO:0000256" key="4">
    <source>
        <dbReference type="ARBA" id="ARBA00022989"/>
    </source>
</evidence>
<dbReference type="CDD" id="cd16914">
    <property type="entry name" value="EcfT"/>
    <property type="match status" value="1"/>
</dbReference>
<feature type="transmembrane region" description="Helical" evidence="6">
    <location>
        <begin position="70"/>
        <end position="88"/>
    </location>
</feature>
<keyword evidence="5 6" id="KW-0472">Membrane</keyword>
<sequence length="264" mass="28691">MPDITCIGRYWPGDSPVHRMDARAKLLLSLAVMAIAFVAQTFCSLAVVAAFVAGLFVLSGIPLGSALRSIVPLIFIVVITALLNVLFVQTGDVVAHWWVITITTGGIRMAFFIAIRLVILLLAMSLLTLTTPTLDITDAFEYLLGPFRRFGLPAHELSMMMGLALRFMPLFVGELTTIYRAQVSRGAVLSKWRVSTLTALLVPLFTSAFRHAETLSAAMDARCYHGADGRTRLHPLSYTSLDRNGVIAVALLLACVVAANFLPL</sequence>
<feature type="transmembrane region" description="Helical" evidence="6">
    <location>
        <begin position="26"/>
        <end position="58"/>
    </location>
</feature>
<evidence type="ECO:0000313" key="7">
    <source>
        <dbReference type="EMBL" id="NBI33853.1"/>
    </source>
</evidence>
<evidence type="ECO:0000256" key="3">
    <source>
        <dbReference type="ARBA" id="ARBA00022692"/>
    </source>
</evidence>
<feature type="transmembrane region" description="Helical" evidence="6">
    <location>
        <begin position="245"/>
        <end position="262"/>
    </location>
</feature>
<dbReference type="PANTHER" id="PTHR34857:SF2">
    <property type="entry name" value="SLL0384 PROTEIN"/>
    <property type="match status" value="1"/>
</dbReference>
<dbReference type="Pfam" id="PF02361">
    <property type="entry name" value="CbiQ"/>
    <property type="match status" value="1"/>
</dbReference>
<evidence type="ECO:0000256" key="1">
    <source>
        <dbReference type="ARBA" id="ARBA00004141"/>
    </source>
</evidence>
<reference evidence="7" key="1">
    <citation type="submission" date="2018-08" db="EMBL/GenBank/DDBJ databases">
        <title>Murine metabolic-syndrome-specific gut microbial biobank.</title>
        <authorList>
            <person name="Liu C."/>
        </authorList>
    </citation>
    <scope>NUCLEOTIDE SEQUENCE [LARGE SCALE GENOMIC DNA]</scope>
    <source>
        <strain evidence="7">Z82</strain>
    </source>
</reference>
<feature type="transmembrane region" description="Helical" evidence="6">
    <location>
        <begin position="192"/>
        <end position="209"/>
    </location>
</feature>
<evidence type="ECO:0000256" key="5">
    <source>
        <dbReference type="ARBA" id="ARBA00023136"/>
    </source>
</evidence>
<comment type="subcellular location">
    <subcellularLocation>
        <location evidence="1">Membrane</location>
        <topology evidence="1">Multi-pass membrane protein</topology>
    </subcellularLocation>
</comment>
<protein>
    <submittedName>
        <fullName evidence="7">Energy-coupling factor transporter transmembrane protein EcfT</fullName>
    </submittedName>
</protein>
<evidence type="ECO:0000256" key="6">
    <source>
        <dbReference type="SAM" id="Phobius"/>
    </source>
</evidence>
<dbReference type="PANTHER" id="PTHR34857">
    <property type="entry name" value="SLL0384 PROTEIN"/>
    <property type="match status" value="1"/>
</dbReference>
<dbReference type="AlphaFoldDB" id="A0A7C9K9T5"/>
<proteinExistence type="predicted"/>
<dbReference type="InterPro" id="IPR003339">
    <property type="entry name" value="ABC/ECF_trnsptr_transmembrane"/>
</dbReference>
<name>A0A7C9K9T5_9BACT</name>
<comment type="caution">
    <text evidence="7">The sequence shown here is derived from an EMBL/GenBank/DDBJ whole genome shotgun (WGS) entry which is preliminary data.</text>
</comment>
<keyword evidence="2" id="KW-1003">Cell membrane</keyword>
<keyword evidence="4 6" id="KW-1133">Transmembrane helix</keyword>